<dbReference type="AlphaFoldDB" id="A0A8X6LUB3"/>
<protein>
    <submittedName>
        <fullName evidence="2">Uncharacterized protein</fullName>
    </submittedName>
</protein>
<dbReference type="EMBL" id="BMAO01028269">
    <property type="protein sequence ID" value="GFR23246.1"/>
    <property type="molecule type" value="Genomic_DNA"/>
</dbReference>
<proteinExistence type="predicted"/>
<gene>
    <name evidence="2" type="ORF">TNCT_689681</name>
</gene>
<reference evidence="2" key="1">
    <citation type="submission" date="2020-07" db="EMBL/GenBank/DDBJ databases">
        <title>Multicomponent nature underlies the extraordinary mechanical properties of spider dragline silk.</title>
        <authorList>
            <person name="Kono N."/>
            <person name="Nakamura H."/>
            <person name="Mori M."/>
            <person name="Yoshida Y."/>
            <person name="Ohtoshi R."/>
            <person name="Malay A.D."/>
            <person name="Moran D.A.P."/>
            <person name="Tomita M."/>
            <person name="Numata K."/>
            <person name="Arakawa K."/>
        </authorList>
    </citation>
    <scope>NUCLEOTIDE SEQUENCE</scope>
</reference>
<organism evidence="2 3">
    <name type="scientific">Trichonephila clavata</name>
    <name type="common">Joro spider</name>
    <name type="synonym">Nephila clavata</name>
    <dbReference type="NCBI Taxonomy" id="2740835"/>
    <lineage>
        <taxon>Eukaryota</taxon>
        <taxon>Metazoa</taxon>
        <taxon>Ecdysozoa</taxon>
        <taxon>Arthropoda</taxon>
        <taxon>Chelicerata</taxon>
        <taxon>Arachnida</taxon>
        <taxon>Araneae</taxon>
        <taxon>Araneomorphae</taxon>
        <taxon>Entelegynae</taxon>
        <taxon>Araneoidea</taxon>
        <taxon>Nephilidae</taxon>
        <taxon>Trichonephila</taxon>
    </lineage>
</organism>
<sequence length="131" mass="15132">MIRRVTDKVRTINERKGRQVTQKTKQPSAQHDNSTDIKKTHNRNMKKQIVPGMHQTANRRKSTTGPSENHPQTREHLQEIPEINGKARGPRVSVNRWGERKDVTPIWVTSMQERDMQTNTISRTSATSVLK</sequence>
<evidence type="ECO:0000313" key="2">
    <source>
        <dbReference type="EMBL" id="GFR23246.1"/>
    </source>
</evidence>
<feature type="compositionally biased region" description="Basic and acidic residues" evidence="1">
    <location>
        <begin position="1"/>
        <end position="17"/>
    </location>
</feature>
<feature type="region of interest" description="Disordered" evidence="1">
    <location>
        <begin position="1"/>
        <end position="96"/>
    </location>
</feature>
<evidence type="ECO:0000313" key="3">
    <source>
        <dbReference type="Proteomes" id="UP000887116"/>
    </source>
</evidence>
<accession>A0A8X6LUB3</accession>
<name>A0A8X6LUB3_TRICU</name>
<keyword evidence="3" id="KW-1185">Reference proteome</keyword>
<dbReference type="Proteomes" id="UP000887116">
    <property type="component" value="Unassembled WGS sequence"/>
</dbReference>
<feature type="compositionally biased region" description="Polar residues" evidence="1">
    <location>
        <begin position="19"/>
        <end position="32"/>
    </location>
</feature>
<evidence type="ECO:0000256" key="1">
    <source>
        <dbReference type="SAM" id="MobiDB-lite"/>
    </source>
</evidence>
<comment type="caution">
    <text evidence="2">The sequence shown here is derived from an EMBL/GenBank/DDBJ whole genome shotgun (WGS) entry which is preliminary data.</text>
</comment>